<dbReference type="PANTHER" id="PTHR45694">
    <property type="entry name" value="GLUTAREDOXIN 2"/>
    <property type="match status" value="1"/>
</dbReference>
<dbReference type="GO" id="GO:0015038">
    <property type="term" value="F:glutathione disulfide oxidoreductase activity"/>
    <property type="evidence" value="ECO:0007669"/>
    <property type="project" value="TreeGrafter"/>
</dbReference>
<evidence type="ECO:0000259" key="1">
    <source>
        <dbReference type="Pfam" id="PF00462"/>
    </source>
</evidence>
<reference evidence="2" key="1">
    <citation type="submission" date="2021-06" db="EMBL/GenBank/DDBJ databases">
        <authorList>
            <person name="Kallberg Y."/>
            <person name="Tangrot J."/>
            <person name="Rosling A."/>
        </authorList>
    </citation>
    <scope>NUCLEOTIDE SEQUENCE</scope>
    <source>
        <strain evidence="2">BR232B</strain>
    </source>
</reference>
<dbReference type="Proteomes" id="UP000789739">
    <property type="component" value="Unassembled WGS sequence"/>
</dbReference>
<dbReference type="GO" id="GO:0005737">
    <property type="term" value="C:cytoplasm"/>
    <property type="evidence" value="ECO:0007669"/>
    <property type="project" value="TreeGrafter"/>
</dbReference>
<dbReference type="PANTHER" id="PTHR45694:SF18">
    <property type="entry name" value="GLUTAREDOXIN-1-RELATED"/>
    <property type="match status" value="1"/>
</dbReference>
<dbReference type="Pfam" id="PF00462">
    <property type="entry name" value="Glutaredoxin"/>
    <property type="match status" value="1"/>
</dbReference>
<dbReference type="PRINTS" id="PR00160">
    <property type="entry name" value="GLUTAREDOXIN"/>
</dbReference>
<dbReference type="OrthoDB" id="418495at2759"/>
<dbReference type="EMBL" id="CAJVPI010002118">
    <property type="protein sequence ID" value="CAG8636239.1"/>
    <property type="molecule type" value="Genomic_DNA"/>
</dbReference>
<feature type="domain" description="Glutaredoxin" evidence="1">
    <location>
        <begin position="17"/>
        <end position="79"/>
    </location>
</feature>
<dbReference type="Gene3D" id="3.40.30.10">
    <property type="entry name" value="Glutaredoxin"/>
    <property type="match status" value="1"/>
</dbReference>
<dbReference type="SUPFAM" id="SSF52833">
    <property type="entry name" value="Thioredoxin-like"/>
    <property type="match status" value="1"/>
</dbReference>
<keyword evidence="3" id="KW-1185">Reference proteome</keyword>
<sequence>MSQAKNIVNQAIADNCIVVFGKGHCKYTRKVRQTLDDLQLKYWTIDLDFDENGEEIQNYLFLKTGQHTVPNIFINQRYVGGSKEFMNIKNSGHLQVLLDNC</sequence>
<proteinExistence type="predicted"/>
<protein>
    <submittedName>
        <fullName evidence="2">7886_t:CDS:1</fullName>
    </submittedName>
</protein>
<dbReference type="GO" id="GO:0034599">
    <property type="term" value="P:cellular response to oxidative stress"/>
    <property type="evidence" value="ECO:0007669"/>
    <property type="project" value="TreeGrafter"/>
</dbReference>
<gene>
    <name evidence="2" type="ORF">PBRASI_LOCUS9523</name>
</gene>
<evidence type="ECO:0000313" key="2">
    <source>
        <dbReference type="EMBL" id="CAG8636239.1"/>
    </source>
</evidence>
<dbReference type="InterPro" id="IPR002109">
    <property type="entry name" value="Glutaredoxin"/>
</dbReference>
<dbReference type="InterPro" id="IPR036249">
    <property type="entry name" value="Thioredoxin-like_sf"/>
</dbReference>
<dbReference type="InterPro" id="IPR014025">
    <property type="entry name" value="Glutaredoxin_subgr"/>
</dbReference>
<organism evidence="2 3">
    <name type="scientific">Paraglomus brasilianum</name>
    <dbReference type="NCBI Taxonomy" id="144538"/>
    <lineage>
        <taxon>Eukaryota</taxon>
        <taxon>Fungi</taxon>
        <taxon>Fungi incertae sedis</taxon>
        <taxon>Mucoromycota</taxon>
        <taxon>Glomeromycotina</taxon>
        <taxon>Glomeromycetes</taxon>
        <taxon>Paraglomerales</taxon>
        <taxon>Paraglomeraceae</taxon>
        <taxon>Paraglomus</taxon>
    </lineage>
</organism>
<dbReference type="AlphaFoldDB" id="A0A9N9DIF7"/>
<accession>A0A9N9DIF7</accession>
<name>A0A9N9DIF7_9GLOM</name>
<dbReference type="CDD" id="cd03419">
    <property type="entry name" value="GRX_GRXh_1_2_like"/>
    <property type="match status" value="1"/>
</dbReference>
<evidence type="ECO:0000313" key="3">
    <source>
        <dbReference type="Proteomes" id="UP000789739"/>
    </source>
</evidence>
<dbReference type="PROSITE" id="PS51354">
    <property type="entry name" value="GLUTAREDOXIN_2"/>
    <property type="match status" value="1"/>
</dbReference>
<comment type="caution">
    <text evidence="2">The sequence shown here is derived from an EMBL/GenBank/DDBJ whole genome shotgun (WGS) entry which is preliminary data.</text>
</comment>